<dbReference type="PANTHER" id="PTHR43297:SF2">
    <property type="entry name" value="DIPEPTIDE TRANSPORT ATP-BINDING PROTEIN DPPD"/>
    <property type="match status" value="1"/>
</dbReference>
<dbReference type="PROSITE" id="PS00211">
    <property type="entry name" value="ABC_TRANSPORTER_1"/>
    <property type="match status" value="1"/>
</dbReference>
<proteinExistence type="inferred from homology"/>
<keyword evidence="4" id="KW-1003">Cell membrane</keyword>
<dbReference type="PANTHER" id="PTHR43297">
    <property type="entry name" value="OLIGOPEPTIDE TRANSPORT ATP-BINDING PROTEIN APPD"/>
    <property type="match status" value="1"/>
</dbReference>
<dbReference type="EMBL" id="JASNJD010000009">
    <property type="protein sequence ID" value="MDK3018772.1"/>
    <property type="molecule type" value="Genomic_DNA"/>
</dbReference>
<name>A0ABT7F2D2_9RHOB</name>
<reference evidence="9 10" key="1">
    <citation type="submission" date="2023-05" db="EMBL/GenBank/DDBJ databases">
        <title>Pseudodonghicola sp. nov.</title>
        <authorList>
            <person name="Huang J."/>
        </authorList>
    </citation>
    <scope>NUCLEOTIDE SEQUENCE [LARGE SCALE GENOMIC DNA]</scope>
    <source>
        <strain evidence="9 10">IC7</strain>
    </source>
</reference>
<keyword evidence="7" id="KW-0472">Membrane</keyword>
<dbReference type="InterPro" id="IPR003593">
    <property type="entry name" value="AAA+_ATPase"/>
</dbReference>
<gene>
    <name evidence="9" type="ORF">QO033_13895</name>
</gene>
<dbReference type="InterPro" id="IPR027417">
    <property type="entry name" value="P-loop_NTPase"/>
</dbReference>
<sequence>MSTRDVPLLEIEDLRIRVRNTPGAEILRGVSLRLWPGETLAVVGESGCGKSMTSLAVMGLLPEGLERTAGTVRLTGTPVPIGDNRAMRRIRAARIGMVFQEPMAALDPLFPVGRQVLEVLNEHQRLGRRAAWARVIELLGLVDLPDPERIARSYPHRLSGGQLQRVVIAMAIACSPEVLIADEPTTALDVTVQAQIIRLLKKLQRRTGVGIVLITHNLGLVAHSADRVMVMYAGRKVEEADTYSLFTAPRHPYTRGLLDATPNPERQATGGRLLNEIPGIVPSITDPMPGCRFAPRCVRRTEACRARVPDFTVVAGHGVACFDPVPRPGEVAA</sequence>
<keyword evidence="6 9" id="KW-0067">ATP-binding</keyword>
<evidence type="ECO:0000313" key="9">
    <source>
        <dbReference type="EMBL" id="MDK3018772.1"/>
    </source>
</evidence>
<keyword evidence="3" id="KW-0813">Transport</keyword>
<dbReference type="SUPFAM" id="SSF52540">
    <property type="entry name" value="P-loop containing nucleoside triphosphate hydrolases"/>
    <property type="match status" value="1"/>
</dbReference>
<dbReference type="NCBIfam" id="TIGR01727">
    <property type="entry name" value="oligo_HPY"/>
    <property type="match status" value="1"/>
</dbReference>
<protein>
    <submittedName>
        <fullName evidence="9">ABC transporter ATP-binding protein</fullName>
    </submittedName>
</protein>
<dbReference type="InterPro" id="IPR013563">
    <property type="entry name" value="Oligopep_ABC_C"/>
</dbReference>
<dbReference type="Proteomes" id="UP001243757">
    <property type="component" value="Unassembled WGS sequence"/>
</dbReference>
<dbReference type="InterPro" id="IPR017871">
    <property type="entry name" value="ABC_transporter-like_CS"/>
</dbReference>
<dbReference type="Gene3D" id="3.40.50.300">
    <property type="entry name" value="P-loop containing nucleotide triphosphate hydrolases"/>
    <property type="match status" value="1"/>
</dbReference>
<keyword evidence="5" id="KW-0547">Nucleotide-binding</keyword>
<evidence type="ECO:0000256" key="1">
    <source>
        <dbReference type="ARBA" id="ARBA00004417"/>
    </source>
</evidence>
<dbReference type="SMART" id="SM00382">
    <property type="entry name" value="AAA"/>
    <property type="match status" value="1"/>
</dbReference>
<organism evidence="9 10">
    <name type="scientific">Pseudodonghicola flavimaris</name>
    <dbReference type="NCBI Taxonomy" id="3050036"/>
    <lineage>
        <taxon>Bacteria</taxon>
        <taxon>Pseudomonadati</taxon>
        <taxon>Pseudomonadota</taxon>
        <taxon>Alphaproteobacteria</taxon>
        <taxon>Rhodobacterales</taxon>
        <taxon>Paracoccaceae</taxon>
        <taxon>Pseudodonghicola</taxon>
    </lineage>
</organism>
<evidence type="ECO:0000256" key="3">
    <source>
        <dbReference type="ARBA" id="ARBA00022448"/>
    </source>
</evidence>
<feature type="domain" description="ABC transporter" evidence="8">
    <location>
        <begin position="9"/>
        <end position="258"/>
    </location>
</feature>
<comment type="similarity">
    <text evidence="2">Belongs to the ABC transporter superfamily.</text>
</comment>
<evidence type="ECO:0000313" key="10">
    <source>
        <dbReference type="Proteomes" id="UP001243757"/>
    </source>
</evidence>
<comment type="subcellular location">
    <subcellularLocation>
        <location evidence="1">Cell inner membrane</location>
        <topology evidence="1">Peripheral membrane protein</topology>
    </subcellularLocation>
</comment>
<evidence type="ECO:0000256" key="7">
    <source>
        <dbReference type="ARBA" id="ARBA00023136"/>
    </source>
</evidence>
<dbReference type="GO" id="GO:0005524">
    <property type="term" value="F:ATP binding"/>
    <property type="evidence" value="ECO:0007669"/>
    <property type="project" value="UniProtKB-KW"/>
</dbReference>
<keyword evidence="10" id="KW-1185">Reference proteome</keyword>
<evidence type="ECO:0000259" key="8">
    <source>
        <dbReference type="PROSITE" id="PS50893"/>
    </source>
</evidence>
<dbReference type="InterPro" id="IPR050388">
    <property type="entry name" value="ABC_Ni/Peptide_Import"/>
</dbReference>
<dbReference type="Pfam" id="PF00005">
    <property type="entry name" value="ABC_tran"/>
    <property type="match status" value="1"/>
</dbReference>
<evidence type="ECO:0000256" key="4">
    <source>
        <dbReference type="ARBA" id="ARBA00022475"/>
    </source>
</evidence>
<dbReference type="Pfam" id="PF08352">
    <property type="entry name" value="oligo_HPY"/>
    <property type="match status" value="1"/>
</dbReference>
<dbReference type="PROSITE" id="PS50893">
    <property type="entry name" value="ABC_TRANSPORTER_2"/>
    <property type="match status" value="1"/>
</dbReference>
<evidence type="ECO:0000256" key="2">
    <source>
        <dbReference type="ARBA" id="ARBA00005417"/>
    </source>
</evidence>
<accession>A0ABT7F2D2</accession>
<dbReference type="RefSeq" id="WP_284481578.1">
    <property type="nucleotide sequence ID" value="NZ_JASNJD010000009.1"/>
</dbReference>
<dbReference type="CDD" id="cd03257">
    <property type="entry name" value="ABC_NikE_OppD_transporters"/>
    <property type="match status" value="1"/>
</dbReference>
<evidence type="ECO:0000256" key="5">
    <source>
        <dbReference type="ARBA" id="ARBA00022741"/>
    </source>
</evidence>
<dbReference type="InterPro" id="IPR003439">
    <property type="entry name" value="ABC_transporter-like_ATP-bd"/>
</dbReference>
<comment type="caution">
    <text evidence="9">The sequence shown here is derived from an EMBL/GenBank/DDBJ whole genome shotgun (WGS) entry which is preliminary data.</text>
</comment>
<evidence type="ECO:0000256" key="6">
    <source>
        <dbReference type="ARBA" id="ARBA00022840"/>
    </source>
</evidence>